<keyword evidence="12" id="KW-0407">Ion channel</keyword>
<evidence type="ECO:0000256" key="5">
    <source>
        <dbReference type="ARBA" id="ARBA00022692"/>
    </source>
</evidence>
<keyword evidence="6" id="KW-0631">Potassium channel</keyword>
<keyword evidence="5" id="KW-0812">Transmembrane</keyword>
<accession>A0A182F8F0</accession>
<keyword evidence="2" id="KW-0813">Transport</keyword>
<dbReference type="PANTHER" id="PTHR10027:SF33">
    <property type="entry name" value="CALCIUM-ACTIVATED POTASSIUM CHANNEL SUBUNIT ALPHA-1-RELATED"/>
    <property type="match status" value="1"/>
</dbReference>
<keyword evidence="4" id="KW-0633">Potassium transport</keyword>
<reference evidence="14 15" key="1">
    <citation type="journal article" date="2017" name="G3 (Bethesda)">
        <title>The Physical Genome Mapping of Anopheles albimanus Corrected Scaffold Misassemblies and Identified Interarm Rearrangements in Genus Anopheles.</title>
        <authorList>
            <person name="Artemov G.N."/>
            <person name="Peery A.N."/>
            <person name="Jiang X."/>
            <person name="Tu Z."/>
            <person name="Stegniy V.N."/>
            <person name="Sharakhova M.V."/>
            <person name="Sharakhov I.V."/>
        </authorList>
    </citation>
    <scope>NUCLEOTIDE SEQUENCE [LARGE SCALE GENOMIC DNA]</scope>
    <source>
        <strain evidence="14 15">ALBI9_A</strain>
    </source>
</reference>
<dbReference type="AlphaFoldDB" id="A0A182F8F0"/>
<keyword evidence="7" id="KW-0851">Voltage-gated channel</keyword>
<dbReference type="Gene3D" id="3.40.50.720">
    <property type="entry name" value="NAD(P)-binding Rossmann-like Domain"/>
    <property type="match status" value="1"/>
</dbReference>
<keyword evidence="3" id="KW-1003">Cell membrane</keyword>
<dbReference type="GO" id="GO:0034702">
    <property type="term" value="C:monoatomic ion channel complex"/>
    <property type="evidence" value="ECO:0007669"/>
    <property type="project" value="UniProtKB-KW"/>
</dbReference>
<evidence type="ECO:0000256" key="12">
    <source>
        <dbReference type="ARBA" id="ARBA00023303"/>
    </source>
</evidence>
<dbReference type="PANTHER" id="PTHR10027">
    <property type="entry name" value="CALCIUM-ACTIVATED POTASSIUM CHANNEL ALPHA CHAIN"/>
    <property type="match status" value="1"/>
</dbReference>
<feature type="domain" description="RCK N-terminal" evidence="13">
    <location>
        <begin position="1"/>
        <end position="121"/>
    </location>
</feature>
<dbReference type="GO" id="GO:0045211">
    <property type="term" value="C:postsynaptic membrane"/>
    <property type="evidence" value="ECO:0007669"/>
    <property type="project" value="TreeGrafter"/>
</dbReference>
<dbReference type="Pfam" id="PF03493">
    <property type="entry name" value="BK_channel_a"/>
    <property type="match status" value="1"/>
</dbReference>
<evidence type="ECO:0000256" key="2">
    <source>
        <dbReference type="ARBA" id="ARBA00022448"/>
    </source>
</evidence>
<evidence type="ECO:0000256" key="3">
    <source>
        <dbReference type="ARBA" id="ARBA00022475"/>
    </source>
</evidence>
<dbReference type="Pfam" id="PF22614">
    <property type="entry name" value="Slo-like_RCK"/>
    <property type="match status" value="1"/>
</dbReference>
<dbReference type="InterPro" id="IPR003148">
    <property type="entry name" value="RCK_N"/>
</dbReference>
<evidence type="ECO:0000256" key="6">
    <source>
        <dbReference type="ARBA" id="ARBA00022826"/>
    </source>
</evidence>
<dbReference type="PROSITE" id="PS51201">
    <property type="entry name" value="RCK_N"/>
    <property type="match status" value="1"/>
</dbReference>
<dbReference type="EnsemblMetazoa" id="AALB002774-RA">
    <property type="protein sequence ID" value="AALB002774-PA"/>
    <property type="gene ID" value="AALB002774"/>
</dbReference>
<dbReference type="InterPro" id="IPR003929">
    <property type="entry name" value="K_chnl_BK_asu"/>
</dbReference>
<keyword evidence="8" id="KW-0630">Potassium</keyword>
<name>A0A182F8F0_ANOAL</name>
<evidence type="ECO:0000313" key="14">
    <source>
        <dbReference type="EnsemblMetazoa" id="AALB002774-PA"/>
    </source>
</evidence>
<keyword evidence="10" id="KW-0406">Ion transport</keyword>
<dbReference type="InterPro" id="IPR047871">
    <property type="entry name" value="K_chnl_Slo-like"/>
</dbReference>
<keyword evidence="15" id="KW-1185">Reference proteome</keyword>
<reference evidence="14" key="2">
    <citation type="submission" date="2022-08" db="UniProtKB">
        <authorList>
            <consortium name="EnsemblMetazoa"/>
        </authorList>
    </citation>
    <scope>IDENTIFICATION</scope>
    <source>
        <strain evidence="14">STECLA/ALBI9_A</strain>
    </source>
</reference>
<comment type="subcellular location">
    <subcellularLocation>
        <location evidence="1">Cell membrane</location>
        <topology evidence="1">Multi-pass membrane protein</topology>
    </subcellularLocation>
</comment>
<evidence type="ECO:0000256" key="11">
    <source>
        <dbReference type="ARBA" id="ARBA00023136"/>
    </source>
</evidence>
<evidence type="ECO:0000256" key="10">
    <source>
        <dbReference type="ARBA" id="ARBA00023065"/>
    </source>
</evidence>
<keyword evidence="11" id="KW-0472">Membrane</keyword>
<evidence type="ECO:0000256" key="1">
    <source>
        <dbReference type="ARBA" id="ARBA00004651"/>
    </source>
</evidence>
<organism evidence="14 15">
    <name type="scientific">Anopheles albimanus</name>
    <name type="common">New world malaria mosquito</name>
    <dbReference type="NCBI Taxonomy" id="7167"/>
    <lineage>
        <taxon>Eukaryota</taxon>
        <taxon>Metazoa</taxon>
        <taxon>Ecdysozoa</taxon>
        <taxon>Arthropoda</taxon>
        <taxon>Hexapoda</taxon>
        <taxon>Insecta</taxon>
        <taxon>Pterygota</taxon>
        <taxon>Neoptera</taxon>
        <taxon>Endopterygota</taxon>
        <taxon>Diptera</taxon>
        <taxon>Nematocera</taxon>
        <taxon>Culicoidea</taxon>
        <taxon>Culicidae</taxon>
        <taxon>Anophelinae</taxon>
        <taxon>Anopheles</taxon>
    </lineage>
</organism>
<dbReference type="PRINTS" id="PR01449">
    <property type="entry name" value="BKCHANNELA"/>
</dbReference>
<evidence type="ECO:0000256" key="8">
    <source>
        <dbReference type="ARBA" id="ARBA00022958"/>
    </source>
</evidence>
<evidence type="ECO:0000259" key="13">
    <source>
        <dbReference type="PROSITE" id="PS51201"/>
    </source>
</evidence>
<dbReference type="Proteomes" id="UP000069272">
    <property type="component" value="Chromosome 2R"/>
</dbReference>
<dbReference type="FunFam" id="3.40.50.720:FF:000005">
    <property type="entry name" value="calcium-activated potassium channel subunit alpha-1 isoform X6"/>
    <property type="match status" value="1"/>
</dbReference>
<sequence>MRNANKCGANTPALIAPYLSKRKPPDLELEGLFKRHFTTVEFFQGTIMSPIDLQRVKVHEADACLVLANKYCQDPDAEDAANIMRVISIKNYSDDIRVIIQLMQYHNKSPDMQVWTNDYLRGTGMEMYTETLSPSFIGMPFAQATELCFTKLKLLLLAIEIKGGEEGNDSKISINPRGAKILANTQGFFIAQSADEVKRAWFYCKACHDDIKDETLIKKCKCKNLTAQTRTKIGDLGKAN</sequence>
<dbReference type="VEuPathDB" id="VectorBase:AALB20_036713"/>
<proteinExistence type="predicted"/>
<keyword evidence="9" id="KW-1133">Transmembrane helix</keyword>
<evidence type="ECO:0000256" key="4">
    <source>
        <dbReference type="ARBA" id="ARBA00022538"/>
    </source>
</evidence>
<evidence type="ECO:0000313" key="15">
    <source>
        <dbReference type="Proteomes" id="UP000069272"/>
    </source>
</evidence>
<dbReference type="GO" id="GO:0060072">
    <property type="term" value="F:large conductance calcium-activated potassium channel activity"/>
    <property type="evidence" value="ECO:0007669"/>
    <property type="project" value="TreeGrafter"/>
</dbReference>
<evidence type="ECO:0000256" key="9">
    <source>
        <dbReference type="ARBA" id="ARBA00022989"/>
    </source>
</evidence>
<protein>
    <recommendedName>
        <fullName evidence="13">RCK N-terminal domain-containing protein</fullName>
    </recommendedName>
</protein>
<evidence type="ECO:0000256" key="7">
    <source>
        <dbReference type="ARBA" id="ARBA00022882"/>
    </source>
</evidence>
<dbReference type="VEuPathDB" id="VectorBase:AALB002774"/>
<dbReference type="STRING" id="7167.A0A182F8F0"/>